<dbReference type="InterPro" id="IPR036916">
    <property type="entry name" value="Sda_sf"/>
</dbReference>
<name>A0A9X1CHQ3_9BACI</name>
<dbReference type="Gene3D" id="1.10.287.1100">
    <property type="entry name" value="Sporulation inhibitor A"/>
    <property type="match status" value="1"/>
</dbReference>
<evidence type="ECO:0000256" key="1">
    <source>
        <dbReference type="SAM" id="MobiDB-lite"/>
    </source>
</evidence>
<dbReference type="AlphaFoldDB" id="A0A9X1CHQ3"/>
<dbReference type="SUPFAM" id="SSF100985">
    <property type="entry name" value="Sporulation inhibitor Sda"/>
    <property type="match status" value="1"/>
</dbReference>
<keyword evidence="3" id="KW-1185">Reference proteome</keyword>
<feature type="region of interest" description="Disordered" evidence="1">
    <location>
        <begin position="40"/>
        <end position="60"/>
    </location>
</feature>
<gene>
    <name evidence="2" type="ORF">J2Z64_002313</name>
</gene>
<organism evidence="2 3">
    <name type="scientific">Oceanobacillus polygoni</name>
    <dbReference type="NCBI Taxonomy" id="1235259"/>
    <lineage>
        <taxon>Bacteria</taxon>
        <taxon>Bacillati</taxon>
        <taxon>Bacillota</taxon>
        <taxon>Bacilli</taxon>
        <taxon>Bacillales</taxon>
        <taxon>Bacillaceae</taxon>
        <taxon>Oceanobacillus</taxon>
    </lineage>
</organism>
<dbReference type="OrthoDB" id="2721676at2"/>
<evidence type="ECO:0000313" key="2">
    <source>
        <dbReference type="EMBL" id="MBP2078058.1"/>
    </source>
</evidence>
<accession>A0A9X1CHQ3</accession>
<evidence type="ECO:0008006" key="4">
    <source>
        <dbReference type="Google" id="ProtNLM"/>
    </source>
</evidence>
<dbReference type="Pfam" id="PF08970">
    <property type="entry name" value="Sda"/>
    <property type="match status" value="1"/>
</dbReference>
<protein>
    <recommendedName>
        <fullName evidence="4">Sporulation inhibitor A</fullName>
    </recommendedName>
</protein>
<comment type="caution">
    <text evidence="2">The sequence shown here is derived from an EMBL/GenBank/DDBJ whole genome shotgun (WGS) entry which is preliminary data.</text>
</comment>
<proteinExistence type="predicted"/>
<dbReference type="InterPro" id="IPR015064">
    <property type="entry name" value="Sda"/>
</dbReference>
<dbReference type="EMBL" id="JAGGMB010000006">
    <property type="protein sequence ID" value="MBP2078058.1"/>
    <property type="molecule type" value="Genomic_DNA"/>
</dbReference>
<reference evidence="2" key="1">
    <citation type="submission" date="2021-03" db="EMBL/GenBank/DDBJ databases">
        <title>Genomic Encyclopedia of Type Strains, Phase IV (KMG-IV): sequencing the most valuable type-strain genomes for metagenomic binning, comparative biology and taxonomic classification.</title>
        <authorList>
            <person name="Goeker M."/>
        </authorList>
    </citation>
    <scope>NUCLEOTIDE SEQUENCE</scope>
    <source>
        <strain evidence="2">DSM 107338</strain>
    </source>
</reference>
<dbReference type="Proteomes" id="UP001138793">
    <property type="component" value="Unassembled WGS sequence"/>
</dbReference>
<evidence type="ECO:0000313" key="3">
    <source>
        <dbReference type="Proteomes" id="UP001138793"/>
    </source>
</evidence>
<sequence>MNSLKHLSDELLEESLRKAIKLKLDQDFCATLQNEIEERAERGRKSTNTNTMDVINFHKK</sequence>
<dbReference type="RefSeq" id="WP_149473166.1">
    <property type="nucleotide sequence ID" value="NZ_JAGGMB010000006.1"/>
</dbReference>